<dbReference type="InterPro" id="IPR009492">
    <property type="entry name" value="TniQ"/>
</dbReference>
<protein>
    <submittedName>
        <fullName evidence="3">Protein TniQ</fullName>
    </submittedName>
</protein>
<feature type="domain" description="TniQ" evidence="2">
    <location>
        <begin position="4"/>
        <end position="144"/>
    </location>
</feature>
<feature type="region of interest" description="Disordered" evidence="1">
    <location>
        <begin position="325"/>
        <end position="344"/>
    </location>
</feature>
<dbReference type="EMBL" id="CP032096">
    <property type="protein sequence ID" value="QBZ82787.1"/>
    <property type="molecule type" value="Genomic_DNA"/>
</dbReference>
<dbReference type="Proteomes" id="UP000296201">
    <property type="component" value="Chromosome"/>
</dbReference>
<evidence type="ECO:0000259" key="2">
    <source>
        <dbReference type="Pfam" id="PF06527"/>
    </source>
</evidence>
<accession>A0A4P7NYF4</accession>
<reference evidence="3 4" key="1">
    <citation type="submission" date="2018-08" db="EMBL/GenBank/DDBJ databases">
        <title>Horizontal acquisition of hydrogen conversion ability and other habitat adaptations in Hydrogenovibrio crunogenus strains.</title>
        <authorList>
            <person name="Gonnella G."/>
            <person name="Adam N."/>
            <person name="Perner M."/>
        </authorList>
    </citation>
    <scope>NUCLEOTIDE SEQUENCE [LARGE SCALE GENOMIC DNA]</scope>
    <source>
        <strain evidence="3 4">SP-41</strain>
    </source>
</reference>
<organism evidence="3 4">
    <name type="scientific">Hydrogenovibrio crunogenus</name>
    <dbReference type="NCBI Taxonomy" id="39765"/>
    <lineage>
        <taxon>Bacteria</taxon>
        <taxon>Pseudomonadati</taxon>
        <taxon>Pseudomonadota</taxon>
        <taxon>Gammaproteobacteria</taxon>
        <taxon>Thiotrichales</taxon>
        <taxon>Piscirickettsiaceae</taxon>
        <taxon>Hydrogenovibrio</taxon>
    </lineage>
</organism>
<proteinExistence type="predicted"/>
<name>A0A4P7NYF4_9GAMM</name>
<dbReference type="Pfam" id="PF06527">
    <property type="entry name" value="TniQ"/>
    <property type="match status" value="1"/>
</dbReference>
<dbReference type="AlphaFoldDB" id="A0A4P7NYF4"/>
<evidence type="ECO:0000313" key="3">
    <source>
        <dbReference type="EMBL" id="QBZ82787.1"/>
    </source>
</evidence>
<gene>
    <name evidence="3" type="ORF">GHNINEIG_00823</name>
</gene>
<keyword evidence="4" id="KW-1185">Reference proteome</keyword>
<evidence type="ECO:0000313" key="4">
    <source>
        <dbReference type="Proteomes" id="UP000296201"/>
    </source>
</evidence>
<dbReference type="OrthoDB" id="6917259at2"/>
<dbReference type="RefSeq" id="WP_135795461.1">
    <property type="nucleotide sequence ID" value="NZ_CP032096.1"/>
</dbReference>
<feature type="compositionally biased region" description="Basic residues" evidence="1">
    <location>
        <begin position="331"/>
        <end position="340"/>
    </location>
</feature>
<evidence type="ECO:0000256" key="1">
    <source>
        <dbReference type="SAM" id="MobiDB-lite"/>
    </source>
</evidence>
<sequence length="357" mass="40749">MLNPIRLKPAEGEILSSFIIRTSIVTGTDPLGFSGAIWPNKRIWTADIDRAMSDEDLLLLSKATGVEIDTLKSLTLNHALSELFKTTPNTLAAWDWITPISSRNRSRVNGLHYCPDCIRNPTTYFRLNWRIAWNVACETHGNLLSISCPKCNTVISPHLINYHSTDLTSCIKCQYDLTTVEQTMASPKVIKLQKLLNDAMNNKKVSYPWDISDKIEFFATINALTSFIHKTRSVKALAEKLFNSLGTIDSNLTLPPNSKIRFINQPVSERHFILFNCAVLLDMPLNDVRELFREINLRPSLLIQKSSHYFSETFDSIYRSLEKNTHERSKSSKSSKPIKPRTKDEVDKLWNEVQCFL</sequence>